<sequence length="59" mass="6426">MGLFGDKYGDRVKVYTMGAFSKEICGGPHATNTADLHHFTIKKEEASSAGVRRIKAVLD</sequence>
<evidence type="ECO:0000259" key="1">
    <source>
        <dbReference type="SMART" id="SM00863"/>
    </source>
</evidence>
<dbReference type="Gene3D" id="3.30.980.10">
    <property type="entry name" value="Threonyl-trna Synthetase, Chain A, domain 2"/>
    <property type="match status" value="1"/>
</dbReference>
<dbReference type="InterPro" id="IPR018163">
    <property type="entry name" value="Thr/Ala-tRNA-synth_IIc_edit"/>
</dbReference>
<dbReference type="SMART" id="SM00863">
    <property type="entry name" value="tRNA_SAD"/>
    <property type="match status" value="1"/>
</dbReference>
<dbReference type="GO" id="GO:0006419">
    <property type="term" value="P:alanyl-tRNA aminoacylation"/>
    <property type="evidence" value="ECO:0007669"/>
    <property type="project" value="TreeGrafter"/>
</dbReference>
<dbReference type="GO" id="GO:0002161">
    <property type="term" value="F:aminoacyl-tRNA deacylase activity"/>
    <property type="evidence" value="ECO:0007669"/>
    <property type="project" value="TreeGrafter"/>
</dbReference>
<dbReference type="PANTHER" id="PTHR11777">
    <property type="entry name" value="ALANYL-TRNA SYNTHETASE"/>
    <property type="match status" value="1"/>
</dbReference>
<protein>
    <submittedName>
        <fullName evidence="2">Alanine--tRNA ligase</fullName>
        <ecNumber evidence="2">6.1.1.7</ecNumber>
    </submittedName>
</protein>
<accession>A0A645IUB7</accession>
<dbReference type="GO" id="GO:0004813">
    <property type="term" value="F:alanine-tRNA ligase activity"/>
    <property type="evidence" value="ECO:0007669"/>
    <property type="project" value="UniProtKB-EC"/>
</dbReference>
<dbReference type="EMBL" id="VSSQ01123777">
    <property type="protein sequence ID" value="MPN55001.1"/>
    <property type="molecule type" value="Genomic_DNA"/>
</dbReference>
<dbReference type="InterPro" id="IPR012947">
    <property type="entry name" value="tRNA_SAD"/>
</dbReference>
<dbReference type="InterPro" id="IPR050058">
    <property type="entry name" value="Ala-tRNA_ligase"/>
</dbReference>
<dbReference type="PANTHER" id="PTHR11777:SF9">
    <property type="entry name" value="ALANINE--TRNA LIGASE, CYTOPLASMIC"/>
    <property type="match status" value="1"/>
</dbReference>
<dbReference type="AlphaFoldDB" id="A0A645IUB7"/>
<keyword evidence="2" id="KW-0436">Ligase</keyword>
<reference evidence="2" key="1">
    <citation type="submission" date="2019-08" db="EMBL/GenBank/DDBJ databases">
        <authorList>
            <person name="Kucharzyk K."/>
            <person name="Murdoch R.W."/>
            <person name="Higgins S."/>
            <person name="Loffler F."/>
        </authorList>
    </citation>
    <scope>NUCLEOTIDE SEQUENCE</scope>
</reference>
<gene>
    <name evidence="2" type="primary">alaS_58</name>
    <name evidence="2" type="ORF">SDC9_202680</name>
</gene>
<dbReference type="SUPFAM" id="SSF55186">
    <property type="entry name" value="ThrRS/AlaRS common domain"/>
    <property type="match status" value="1"/>
</dbReference>
<dbReference type="Pfam" id="PF07973">
    <property type="entry name" value="tRNA_SAD"/>
    <property type="match status" value="1"/>
</dbReference>
<organism evidence="2">
    <name type="scientific">bioreactor metagenome</name>
    <dbReference type="NCBI Taxonomy" id="1076179"/>
    <lineage>
        <taxon>unclassified sequences</taxon>
        <taxon>metagenomes</taxon>
        <taxon>ecological metagenomes</taxon>
    </lineage>
</organism>
<feature type="domain" description="Threonyl/alanyl tRNA synthetase SAD" evidence="1">
    <location>
        <begin position="12"/>
        <end position="55"/>
    </location>
</feature>
<proteinExistence type="predicted"/>
<comment type="caution">
    <text evidence="2">The sequence shown here is derived from an EMBL/GenBank/DDBJ whole genome shotgun (WGS) entry which is preliminary data.</text>
</comment>
<dbReference type="GO" id="GO:0005524">
    <property type="term" value="F:ATP binding"/>
    <property type="evidence" value="ECO:0007669"/>
    <property type="project" value="InterPro"/>
</dbReference>
<name>A0A645IUB7_9ZZZZ</name>
<dbReference type="EC" id="6.1.1.7" evidence="2"/>
<evidence type="ECO:0000313" key="2">
    <source>
        <dbReference type="EMBL" id="MPN55001.1"/>
    </source>
</evidence>
<dbReference type="Gene3D" id="3.30.54.20">
    <property type="match status" value="1"/>
</dbReference>
<dbReference type="GO" id="GO:0005829">
    <property type="term" value="C:cytosol"/>
    <property type="evidence" value="ECO:0007669"/>
    <property type="project" value="TreeGrafter"/>
</dbReference>